<dbReference type="AlphaFoldDB" id="A0AAV7RRC1"/>
<feature type="region of interest" description="Disordered" evidence="1">
    <location>
        <begin position="140"/>
        <end position="193"/>
    </location>
</feature>
<feature type="compositionally biased region" description="Basic and acidic residues" evidence="1">
    <location>
        <begin position="57"/>
        <end position="77"/>
    </location>
</feature>
<organism evidence="2 3">
    <name type="scientific">Pleurodeles waltl</name>
    <name type="common">Iberian ribbed newt</name>
    <dbReference type="NCBI Taxonomy" id="8319"/>
    <lineage>
        <taxon>Eukaryota</taxon>
        <taxon>Metazoa</taxon>
        <taxon>Chordata</taxon>
        <taxon>Craniata</taxon>
        <taxon>Vertebrata</taxon>
        <taxon>Euteleostomi</taxon>
        <taxon>Amphibia</taxon>
        <taxon>Batrachia</taxon>
        <taxon>Caudata</taxon>
        <taxon>Salamandroidea</taxon>
        <taxon>Salamandridae</taxon>
        <taxon>Pleurodelinae</taxon>
        <taxon>Pleurodeles</taxon>
    </lineage>
</organism>
<sequence length="193" mass="21537">MVKKRLPPFYGENDRIRSWCLKEPTGGEERRTTEDAAPEDAATALRKSEPTLGSRTVETHCRDEDRWPRGARDDPGRRPSHWFPATTAGTEDGQKEASSLLRGERPDLELVFEGADRRRGTEDYGRRCPGRRRNCSLEERTDVGIQNGGDPLQRRGPLAPGSTRVSRHSSGEAWPIQVQECGTGRKEREAGGG</sequence>
<evidence type="ECO:0000256" key="1">
    <source>
        <dbReference type="SAM" id="MobiDB-lite"/>
    </source>
</evidence>
<dbReference type="Proteomes" id="UP001066276">
    <property type="component" value="Chromosome 5"/>
</dbReference>
<evidence type="ECO:0000313" key="3">
    <source>
        <dbReference type="Proteomes" id="UP001066276"/>
    </source>
</evidence>
<feature type="region of interest" description="Disordered" evidence="1">
    <location>
        <begin position="15"/>
        <end position="106"/>
    </location>
</feature>
<name>A0AAV7RRC1_PLEWA</name>
<comment type="caution">
    <text evidence="2">The sequence shown here is derived from an EMBL/GenBank/DDBJ whole genome shotgun (WGS) entry which is preliminary data.</text>
</comment>
<keyword evidence="3" id="KW-1185">Reference proteome</keyword>
<accession>A0AAV7RRC1</accession>
<protein>
    <submittedName>
        <fullName evidence="2">Uncharacterized protein</fullName>
    </submittedName>
</protein>
<reference evidence="2" key="1">
    <citation type="journal article" date="2022" name="bioRxiv">
        <title>Sequencing and chromosome-scale assembly of the giantPleurodeles waltlgenome.</title>
        <authorList>
            <person name="Brown T."/>
            <person name="Elewa A."/>
            <person name="Iarovenko S."/>
            <person name="Subramanian E."/>
            <person name="Araus A.J."/>
            <person name="Petzold A."/>
            <person name="Susuki M."/>
            <person name="Suzuki K.-i.T."/>
            <person name="Hayashi T."/>
            <person name="Toyoda A."/>
            <person name="Oliveira C."/>
            <person name="Osipova E."/>
            <person name="Leigh N.D."/>
            <person name="Simon A."/>
            <person name="Yun M.H."/>
        </authorList>
    </citation>
    <scope>NUCLEOTIDE SEQUENCE</scope>
    <source>
        <strain evidence="2">20211129_DDA</strain>
        <tissue evidence="2">Liver</tissue>
    </source>
</reference>
<feature type="compositionally biased region" description="Basic and acidic residues" evidence="1">
    <location>
        <begin position="25"/>
        <end position="34"/>
    </location>
</feature>
<proteinExistence type="predicted"/>
<dbReference type="EMBL" id="JANPWB010000009">
    <property type="protein sequence ID" value="KAJ1153724.1"/>
    <property type="molecule type" value="Genomic_DNA"/>
</dbReference>
<feature type="compositionally biased region" description="Basic and acidic residues" evidence="1">
    <location>
        <begin position="183"/>
        <end position="193"/>
    </location>
</feature>
<evidence type="ECO:0000313" key="2">
    <source>
        <dbReference type="EMBL" id="KAJ1153724.1"/>
    </source>
</evidence>
<gene>
    <name evidence="2" type="ORF">NDU88_006482</name>
</gene>